<gene>
    <name evidence="1" type="ORF">XBFM1_520066</name>
</gene>
<dbReference type="HOGENOM" id="CLU_3174864_0_0_6"/>
<accession>A0A077NWZ2</accession>
<dbReference type="AlphaFoldDB" id="A0A077NWZ2"/>
<comment type="caution">
    <text evidence="1">The sequence shown here is derived from an EMBL/GenBank/DDBJ whole genome shotgun (WGS) entry which is preliminary data.</text>
</comment>
<name>A0A077NWZ2_XENBV</name>
<organism evidence="1">
    <name type="scientific">Xenorhabdus bovienii str. feltiae Moldova</name>
    <dbReference type="NCBI Taxonomy" id="1398200"/>
    <lineage>
        <taxon>Bacteria</taxon>
        <taxon>Pseudomonadati</taxon>
        <taxon>Pseudomonadota</taxon>
        <taxon>Gammaproteobacteria</taxon>
        <taxon>Enterobacterales</taxon>
        <taxon>Morganellaceae</taxon>
        <taxon>Xenorhabdus</taxon>
    </lineage>
</organism>
<evidence type="ECO:0000313" key="1">
    <source>
        <dbReference type="EMBL" id="CDH03044.1"/>
    </source>
</evidence>
<reference evidence="1" key="1">
    <citation type="submission" date="2013-07" db="EMBL/GenBank/DDBJ databases">
        <title>Sub-species coevolution in mutualistic symbiosis.</title>
        <authorList>
            <person name="Murfin K."/>
            <person name="Klassen J."/>
            <person name="Lee M."/>
            <person name="Forst S."/>
            <person name="Stock P."/>
            <person name="Goodrich-Blair H."/>
        </authorList>
    </citation>
    <scope>NUCLEOTIDE SEQUENCE [LARGE SCALE GENOMIC DNA]</scope>
    <source>
        <strain evidence="1">Feltiae Moldova</strain>
    </source>
</reference>
<protein>
    <submittedName>
        <fullName evidence="1">Uncharacterized protein</fullName>
    </submittedName>
</protein>
<dbReference type="EMBL" id="CBSV010000224">
    <property type="protein sequence ID" value="CDH03044.1"/>
    <property type="molecule type" value="Genomic_DNA"/>
</dbReference>
<proteinExistence type="predicted"/>
<sequence>MSSLVCPANTLTRQTRESENPLLARENIFTAYPIKELGIKLFTLFTS</sequence>
<dbReference type="Proteomes" id="UP000028487">
    <property type="component" value="Unassembled WGS sequence"/>
</dbReference>